<name>L1JT23_GUITC</name>
<sequence length="224" mass="24879">MQWLHLTPSSLELQAMLDDCFADHLMDQSPSCSDAFFCLPLPEVDSSASLPDSPLDPVVPEDLLVLFEESQDAWLEPASLMACQRSVAMPEETLQHPHDSFSLCSPEQGKPRPHRRASAPARPPVVRMQSRQSFFQSDKPVEITLELLADHFHESLEVAAAKIGIGKSTMKLVCRQLGVDKWPYKFGRAKGKKAGRRMEGRVQLRASQAESSTDTEGSGVDMYL</sequence>
<proteinExistence type="predicted"/>
<evidence type="ECO:0000256" key="3">
    <source>
        <dbReference type="ARBA" id="ARBA00023054"/>
    </source>
</evidence>
<evidence type="ECO:0000256" key="6">
    <source>
        <dbReference type="ARBA" id="ARBA00023242"/>
    </source>
</evidence>
<feature type="domain" description="RWP-RK" evidence="8">
    <location>
        <begin position="122"/>
        <end position="213"/>
    </location>
</feature>
<keyword evidence="6" id="KW-0539">Nucleus</keyword>
<protein>
    <recommendedName>
        <fullName evidence="8">RWP-RK domain-containing protein</fullName>
    </recommendedName>
</protein>
<keyword evidence="3" id="KW-0175">Coiled coil</keyword>
<dbReference type="RefSeq" id="XP_005838213.1">
    <property type="nucleotide sequence ID" value="XM_005838156.1"/>
</dbReference>
<feature type="region of interest" description="Disordered" evidence="7">
    <location>
        <begin position="194"/>
        <end position="224"/>
    </location>
</feature>
<keyword evidence="4" id="KW-0238">DNA-binding</keyword>
<evidence type="ECO:0000256" key="7">
    <source>
        <dbReference type="SAM" id="MobiDB-lite"/>
    </source>
</evidence>
<dbReference type="EMBL" id="JH992976">
    <property type="protein sequence ID" value="EKX51233.1"/>
    <property type="molecule type" value="Genomic_DNA"/>
</dbReference>
<evidence type="ECO:0000256" key="1">
    <source>
        <dbReference type="ARBA" id="ARBA00004049"/>
    </source>
</evidence>
<keyword evidence="5" id="KW-0804">Transcription</keyword>
<evidence type="ECO:0000259" key="8">
    <source>
        <dbReference type="PROSITE" id="PS51519"/>
    </source>
</evidence>
<gene>
    <name evidence="9" type="ORF">GUITHDRAFT_103151</name>
</gene>
<dbReference type="PROSITE" id="PS51519">
    <property type="entry name" value="RWP_RK"/>
    <property type="match status" value="1"/>
</dbReference>
<reference evidence="9 11" key="1">
    <citation type="journal article" date="2012" name="Nature">
        <title>Algal genomes reveal evolutionary mosaicism and the fate of nucleomorphs.</title>
        <authorList>
            <consortium name="DOE Joint Genome Institute"/>
            <person name="Curtis B.A."/>
            <person name="Tanifuji G."/>
            <person name="Burki F."/>
            <person name="Gruber A."/>
            <person name="Irimia M."/>
            <person name="Maruyama S."/>
            <person name="Arias M.C."/>
            <person name="Ball S.G."/>
            <person name="Gile G.H."/>
            <person name="Hirakawa Y."/>
            <person name="Hopkins J.F."/>
            <person name="Kuo A."/>
            <person name="Rensing S.A."/>
            <person name="Schmutz J."/>
            <person name="Symeonidi A."/>
            <person name="Elias M."/>
            <person name="Eveleigh R.J."/>
            <person name="Herman E.K."/>
            <person name="Klute M.J."/>
            <person name="Nakayama T."/>
            <person name="Obornik M."/>
            <person name="Reyes-Prieto A."/>
            <person name="Armbrust E.V."/>
            <person name="Aves S.J."/>
            <person name="Beiko R.G."/>
            <person name="Coutinho P."/>
            <person name="Dacks J.B."/>
            <person name="Durnford D.G."/>
            <person name="Fast N.M."/>
            <person name="Green B.R."/>
            <person name="Grisdale C.J."/>
            <person name="Hempel F."/>
            <person name="Henrissat B."/>
            <person name="Hoppner M.P."/>
            <person name="Ishida K."/>
            <person name="Kim E."/>
            <person name="Koreny L."/>
            <person name="Kroth P.G."/>
            <person name="Liu Y."/>
            <person name="Malik S.B."/>
            <person name="Maier U.G."/>
            <person name="McRose D."/>
            <person name="Mock T."/>
            <person name="Neilson J.A."/>
            <person name="Onodera N.T."/>
            <person name="Poole A.M."/>
            <person name="Pritham E.J."/>
            <person name="Richards T.A."/>
            <person name="Rocap G."/>
            <person name="Roy S.W."/>
            <person name="Sarai C."/>
            <person name="Schaack S."/>
            <person name="Shirato S."/>
            <person name="Slamovits C.H."/>
            <person name="Spencer D.F."/>
            <person name="Suzuki S."/>
            <person name="Worden A.Z."/>
            <person name="Zauner S."/>
            <person name="Barry K."/>
            <person name="Bell C."/>
            <person name="Bharti A.K."/>
            <person name="Crow J.A."/>
            <person name="Grimwood J."/>
            <person name="Kramer R."/>
            <person name="Lindquist E."/>
            <person name="Lucas S."/>
            <person name="Salamov A."/>
            <person name="McFadden G.I."/>
            <person name="Lane C.E."/>
            <person name="Keeling P.J."/>
            <person name="Gray M.W."/>
            <person name="Grigoriev I.V."/>
            <person name="Archibald J.M."/>
        </authorList>
    </citation>
    <scope>NUCLEOTIDE SEQUENCE</scope>
    <source>
        <strain evidence="9 11">CCMP2712</strain>
    </source>
</reference>
<dbReference type="GeneID" id="17308027"/>
<dbReference type="PANTHER" id="PTHR46373">
    <property type="entry name" value="PROTEIN RKD4"/>
    <property type="match status" value="1"/>
</dbReference>
<feature type="compositionally biased region" description="Polar residues" evidence="7">
    <location>
        <begin position="205"/>
        <end position="216"/>
    </location>
</feature>
<reference evidence="10" key="3">
    <citation type="submission" date="2016-03" db="UniProtKB">
        <authorList>
            <consortium name="EnsemblProtists"/>
        </authorList>
    </citation>
    <scope>IDENTIFICATION</scope>
</reference>
<dbReference type="PaxDb" id="55529-EKX51233"/>
<feature type="region of interest" description="Disordered" evidence="7">
    <location>
        <begin position="97"/>
        <end position="124"/>
    </location>
</feature>
<comment type="function">
    <text evidence="1">Putative transcription factor.</text>
</comment>
<dbReference type="Proteomes" id="UP000011087">
    <property type="component" value="Unassembled WGS sequence"/>
</dbReference>
<dbReference type="PANTHER" id="PTHR46373:SF2">
    <property type="entry name" value="RWP-RK DOMAIN-CONTAINING PROTEIN"/>
    <property type="match status" value="1"/>
</dbReference>
<evidence type="ECO:0000313" key="11">
    <source>
        <dbReference type="Proteomes" id="UP000011087"/>
    </source>
</evidence>
<reference evidence="11" key="2">
    <citation type="submission" date="2012-11" db="EMBL/GenBank/DDBJ databases">
        <authorList>
            <person name="Kuo A."/>
            <person name="Curtis B.A."/>
            <person name="Tanifuji G."/>
            <person name="Burki F."/>
            <person name="Gruber A."/>
            <person name="Irimia M."/>
            <person name="Maruyama S."/>
            <person name="Arias M.C."/>
            <person name="Ball S.G."/>
            <person name="Gile G.H."/>
            <person name="Hirakawa Y."/>
            <person name="Hopkins J.F."/>
            <person name="Rensing S.A."/>
            <person name="Schmutz J."/>
            <person name="Symeonidi A."/>
            <person name="Elias M."/>
            <person name="Eveleigh R.J."/>
            <person name="Herman E.K."/>
            <person name="Klute M.J."/>
            <person name="Nakayama T."/>
            <person name="Obornik M."/>
            <person name="Reyes-Prieto A."/>
            <person name="Armbrust E.V."/>
            <person name="Aves S.J."/>
            <person name="Beiko R.G."/>
            <person name="Coutinho P."/>
            <person name="Dacks J.B."/>
            <person name="Durnford D.G."/>
            <person name="Fast N.M."/>
            <person name="Green B.R."/>
            <person name="Grisdale C."/>
            <person name="Hempe F."/>
            <person name="Henrissat B."/>
            <person name="Hoppner M.P."/>
            <person name="Ishida K.-I."/>
            <person name="Kim E."/>
            <person name="Koreny L."/>
            <person name="Kroth P.G."/>
            <person name="Liu Y."/>
            <person name="Malik S.-B."/>
            <person name="Maier U.G."/>
            <person name="McRose D."/>
            <person name="Mock T."/>
            <person name="Neilson J.A."/>
            <person name="Onodera N.T."/>
            <person name="Poole A.M."/>
            <person name="Pritham E.J."/>
            <person name="Richards T.A."/>
            <person name="Rocap G."/>
            <person name="Roy S.W."/>
            <person name="Sarai C."/>
            <person name="Schaack S."/>
            <person name="Shirato S."/>
            <person name="Slamovits C.H."/>
            <person name="Spencer D.F."/>
            <person name="Suzuki S."/>
            <person name="Worden A.Z."/>
            <person name="Zauner S."/>
            <person name="Barry K."/>
            <person name="Bell C."/>
            <person name="Bharti A.K."/>
            <person name="Crow J.A."/>
            <person name="Grimwood J."/>
            <person name="Kramer R."/>
            <person name="Lindquist E."/>
            <person name="Lucas S."/>
            <person name="Salamov A."/>
            <person name="McFadden G.I."/>
            <person name="Lane C.E."/>
            <person name="Keeling P.J."/>
            <person name="Gray M.W."/>
            <person name="Grigoriev I.V."/>
            <person name="Archibald J.M."/>
        </authorList>
    </citation>
    <scope>NUCLEOTIDE SEQUENCE</scope>
    <source>
        <strain evidence="11">CCMP2712</strain>
    </source>
</reference>
<evidence type="ECO:0000256" key="4">
    <source>
        <dbReference type="ARBA" id="ARBA00023125"/>
    </source>
</evidence>
<keyword evidence="2" id="KW-0805">Transcription regulation</keyword>
<evidence type="ECO:0000313" key="10">
    <source>
        <dbReference type="EnsemblProtists" id="EKX51233"/>
    </source>
</evidence>
<organism evidence="9">
    <name type="scientific">Guillardia theta (strain CCMP2712)</name>
    <name type="common">Cryptophyte</name>
    <dbReference type="NCBI Taxonomy" id="905079"/>
    <lineage>
        <taxon>Eukaryota</taxon>
        <taxon>Cryptophyceae</taxon>
        <taxon>Pyrenomonadales</taxon>
        <taxon>Geminigeraceae</taxon>
        <taxon>Guillardia</taxon>
    </lineage>
</organism>
<dbReference type="KEGG" id="gtt:GUITHDRAFT_103151"/>
<dbReference type="InterPro" id="IPR044607">
    <property type="entry name" value="RKD-like"/>
</dbReference>
<dbReference type="HOGENOM" id="CLU_107821_0_0_1"/>
<dbReference type="GO" id="GO:0003700">
    <property type="term" value="F:DNA-binding transcription factor activity"/>
    <property type="evidence" value="ECO:0007669"/>
    <property type="project" value="InterPro"/>
</dbReference>
<keyword evidence="11" id="KW-1185">Reference proteome</keyword>
<dbReference type="AlphaFoldDB" id="L1JT23"/>
<dbReference type="GO" id="GO:0003677">
    <property type="term" value="F:DNA binding"/>
    <property type="evidence" value="ECO:0007669"/>
    <property type="project" value="UniProtKB-KW"/>
</dbReference>
<dbReference type="InterPro" id="IPR003035">
    <property type="entry name" value="RWP-RK_dom"/>
</dbReference>
<evidence type="ECO:0000313" key="9">
    <source>
        <dbReference type="EMBL" id="EKX51233.1"/>
    </source>
</evidence>
<accession>L1JT23</accession>
<dbReference type="Pfam" id="PF02042">
    <property type="entry name" value="RWP-RK"/>
    <property type="match status" value="1"/>
</dbReference>
<dbReference type="OrthoDB" id="6270329at2759"/>
<evidence type="ECO:0000256" key="5">
    <source>
        <dbReference type="ARBA" id="ARBA00023163"/>
    </source>
</evidence>
<dbReference type="EnsemblProtists" id="EKX51233">
    <property type="protein sequence ID" value="EKX51233"/>
    <property type="gene ID" value="GUITHDRAFT_103151"/>
</dbReference>
<evidence type="ECO:0000256" key="2">
    <source>
        <dbReference type="ARBA" id="ARBA00023015"/>
    </source>
</evidence>